<dbReference type="EMBL" id="JAPEIS010000008">
    <property type="protein sequence ID" value="KAJ8063903.1"/>
    <property type="molecule type" value="Genomic_DNA"/>
</dbReference>
<dbReference type="Proteomes" id="UP001152300">
    <property type="component" value="Unassembled WGS sequence"/>
</dbReference>
<dbReference type="AlphaFoldDB" id="A0A9X0DKB4"/>
<evidence type="ECO:0000313" key="2">
    <source>
        <dbReference type="Proteomes" id="UP001152300"/>
    </source>
</evidence>
<reference evidence="1" key="1">
    <citation type="submission" date="2022-11" db="EMBL/GenBank/DDBJ databases">
        <title>Genome Resource of Sclerotinia nivalis Strain SnTB1, a Plant Pathogen Isolated from American Ginseng.</title>
        <authorList>
            <person name="Fan S."/>
        </authorList>
    </citation>
    <scope>NUCLEOTIDE SEQUENCE</scope>
    <source>
        <strain evidence="1">SnTB1</strain>
    </source>
</reference>
<sequence>MSTSFQTSIDDLAGITASSNNLSEWNFRGITISAEQYSGDIDADLAALAAKDISDNTNPATVKADHCHKSAEGPARPFFFDRRLSASTCAANSYVATEASMRPNYTPPSFESMSQFSTYIHTPTTSVDEHGDDSVFPVQNGSVELQQPSLYSHFPAYASGPTPLESWYNGHERHELIAYKLSYPKSDSMARRELKKSDGK</sequence>
<protein>
    <submittedName>
        <fullName evidence="1">Uncharacterized protein</fullName>
    </submittedName>
</protein>
<evidence type="ECO:0000313" key="1">
    <source>
        <dbReference type="EMBL" id="KAJ8063903.1"/>
    </source>
</evidence>
<gene>
    <name evidence="1" type="ORF">OCU04_007753</name>
</gene>
<dbReference type="OrthoDB" id="3538853at2759"/>
<accession>A0A9X0DKB4</accession>
<comment type="caution">
    <text evidence="1">The sequence shown here is derived from an EMBL/GenBank/DDBJ whole genome shotgun (WGS) entry which is preliminary data.</text>
</comment>
<organism evidence="1 2">
    <name type="scientific">Sclerotinia nivalis</name>
    <dbReference type="NCBI Taxonomy" id="352851"/>
    <lineage>
        <taxon>Eukaryota</taxon>
        <taxon>Fungi</taxon>
        <taxon>Dikarya</taxon>
        <taxon>Ascomycota</taxon>
        <taxon>Pezizomycotina</taxon>
        <taxon>Leotiomycetes</taxon>
        <taxon>Helotiales</taxon>
        <taxon>Sclerotiniaceae</taxon>
        <taxon>Sclerotinia</taxon>
    </lineage>
</organism>
<name>A0A9X0DKB4_9HELO</name>
<proteinExistence type="predicted"/>
<keyword evidence="2" id="KW-1185">Reference proteome</keyword>